<dbReference type="EMBL" id="JARYMX010000007">
    <property type="protein sequence ID" value="KAJ9540020.1"/>
    <property type="molecule type" value="Genomic_DNA"/>
</dbReference>
<organism evidence="2 3">
    <name type="scientific">Centaurea solstitialis</name>
    <name type="common">yellow star-thistle</name>
    <dbReference type="NCBI Taxonomy" id="347529"/>
    <lineage>
        <taxon>Eukaryota</taxon>
        <taxon>Viridiplantae</taxon>
        <taxon>Streptophyta</taxon>
        <taxon>Embryophyta</taxon>
        <taxon>Tracheophyta</taxon>
        <taxon>Spermatophyta</taxon>
        <taxon>Magnoliopsida</taxon>
        <taxon>eudicotyledons</taxon>
        <taxon>Gunneridae</taxon>
        <taxon>Pentapetalae</taxon>
        <taxon>asterids</taxon>
        <taxon>campanulids</taxon>
        <taxon>Asterales</taxon>
        <taxon>Asteraceae</taxon>
        <taxon>Carduoideae</taxon>
        <taxon>Cardueae</taxon>
        <taxon>Centaureinae</taxon>
        <taxon>Centaurea</taxon>
    </lineage>
</organism>
<reference evidence="2" key="1">
    <citation type="submission" date="2023-03" db="EMBL/GenBank/DDBJ databases">
        <title>Chromosome-scale reference genome and RAD-based genetic map of yellow starthistle (Centaurea solstitialis) reveal putative structural variation and QTLs associated with invader traits.</title>
        <authorList>
            <person name="Reatini B."/>
            <person name="Cang F.A."/>
            <person name="Jiang Q."/>
            <person name="Mckibben M.T.W."/>
            <person name="Barker M.S."/>
            <person name="Rieseberg L.H."/>
            <person name="Dlugosch K.M."/>
        </authorList>
    </citation>
    <scope>NUCLEOTIDE SEQUENCE</scope>
    <source>
        <strain evidence="2">CAN-66</strain>
        <tissue evidence="2">Leaf</tissue>
    </source>
</reference>
<comment type="caution">
    <text evidence="2">The sequence shown here is derived from an EMBL/GenBank/DDBJ whole genome shotgun (WGS) entry which is preliminary data.</text>
</comment>
<name>A0AA38W5Z0_9ASTR</name>
<keyword evidence="3" id="KW-1185">Reference proteome</keyword>
<dbReference type="GO" id="GO:0080044">
    <property type="term" value="F:quercetin 7-O-glucosyltransferase activity"/>
    <property type="evidence" value="ECO:0007669"/>
    <property type="project" value="TreeGrafter"/>
</dbReference>
<protein>
    <submittedName>
        <fullName evidence="2">Uncharacterized protein</fullName>
    </submittedName>
</protein>
<dbReference type="AlphaFoldDB" id="A0AA38W5Z0"/>
<dbReference type="PANTHER" id="PTHR11926">
    <property type="entry name" value="GLUCOSYL/GLUCURONOSYL TRANSFERASES"/>
    <property type="match status" value="1"/>
</dbReference>
<dbReference type="PANTHER" id="PTHR11926:SF1392">
    <property type="entry name" value="GLYCOSYLTRANSFERASE"/>
    <property type="match status" value="1"/>
</dbReference>
<evidence type="ECO:0000256" key="1">
    <source>
        <dbReference type="ARBA" id="ARBA00009995"/>
    </source>
</evidence>
<sequence>MDQDTLPPHVLIFPFPLQGPVNSMFNKEQSGYGRILQEVWKLGLDSGHEGYLQQSDFIEKMVRDLMEDRGDEFRRSADQMTKFANQCLMEGGSSYSNLERLIKDIKSM</sequence>
<proteinExistence type="inferred from homology"/>
<accession>A0AA38W5Z0</accession>
<evidence type="ECO:0000313" key="3">
    <source>
        <dbReference type="Proteomes" id="UP001172457"/>
    </source>
</evidence>
<dbReference type="SUPFAM" id="SSF53756">
    <property type="entry name" value="UDP-Glycosyltransferase/glycogen phosphorylase"/>
    <property type="match status" value="1"/>
</dbReference>
<dbReference type="GO" id="GO:0080043">
    <property type="term" value="F:quercetin 3-O-glucosyltransferase activity"/>
    <property type="evidence" value="ECO:0007669"/>
    <property type="project" value="TreeGrafter"/>
</dbReference>
<evidence type="ECO:0000313" key="2">
    <source>
        <dbReference type="EMBL" id="KAJ9540020.1"/>
    </source>
</evidence>
<comment type="similarity">
    <text evidence="1">Belongs to the UDP-glycosyltransferase family.</text>
</comment>
<gene>
    <name evidence="2" type="ORF">OSB04_026526</name>
</gene>
<dbReference type="Proteomes" id="UP001172457">
    <property type="component" value="Chromosome 7"/>
</dbReference>
<dbReference type="Gene3D" id="3.40.50.2000">
    <property type="entry name" value="Glycogen Phosphorylase B"/>
    <property type="match status" value="2"/>
</dbReference>